<evidence type="ECO:0000256" key="1">
    <source>
        <dbReference type="ARBA" id="ARBA00023015"/>
    </source>
</evidence>
<dbReference type="PANTHER" id="PTHR33164">
    <property type="entry name" value="TRANSCRIPTIONAL REGULATOR, MARR FAMILY"/>
    <property type="match status" value="1"/>
</dbReference>
<feature type="region of interest" description="Disordered" evidence="4">
    <location>
        <begin position="1"/>
        <end position="25"/>
    </location>
</feature>
<dbReference type="RefSeq" id="WP_202094407.1">
    <property type="nucleotide sequence ID" value="NZ_CP061035.1"/>
</dbReference>
<dbReference type="GO" id="GO:0003677">
    <property type="term" value="F:DNA binding"/>
    <property type="evidence" value="ECO:0007669"/>
    <property type="project" value="UniProtKB-KW"/>
</dbReference>
<evidence type="ECO:0000313" key="7">
    <source>
        <dbReference type="Proteomes" id="UP000595894"/>
    </source>
</evidence>
<evidence type="ECO:0000313" key="6">
    <source>
        <dbReference type="EMBL" id="QQV77672.1"/>
    </source>
</evidence>
<dbReference type="SUPFAM" id="SSF46785">
    <property type="entry name" value="Winged helix' DNA-binding domain"/>
    <property type="match status" value="1"/>
</dbReference>
<dbReference type="InterPro" id="IPR036388">
    <property type="entry name" value="WH-like_DNA-bd_sf"/>
</dbReference>
<dbReference type="PANTHER" id="PTHR33164:SF64">
    <property type="entry name" value="TRANSCRIPTIONAL REGULATOR SLYA"/>
    <property type="match status" value="1"/>
</dbReference>
<dbReference type="EMBL" id="CP061035">
    <property type="protein sequence ID" value="QQV77672.1"/>
    <property type="molecule type" value="Genomic_DNA"/>
</dbReference>
<dbReference type="InterPro" id="IPR000835">
    <property type="entry name" value="HTH_MarR-typ"/>
</dbReference>
<feature type="domain" description="HTH marR-type" evidence="5">
    <location>
        <begin position="34"/>
        <end position="168"/>
    </location>
</feature>
<keyword evidence="1" id="KW-0805">Transcription regulation</keyword>
<reference evidence="7" key="1">
    <citation type="submission" date="2020-09" db="EMBL/GenBank/DDBJ databases">
        <title>Sphingomonas sp., a new species isolated from pork steak.</title>
        <authorList>
            <person name="Heidler von Heilborn D."/>
        </authorList>
    </citation>
    <scope>NUCLEOTIDE SEQUENCE [LARGE SCALE GENOMIC DNA]</scope>
</reference>
<feature type="compositionally biased region" description="Basic and acidic residues" evidence="4">
    <location>
        <begin position="1"/>
        <end position="11"/>
    </location>
</feature>
<evidence type="ECO:0000259" key="5">
    <source>
        <dbReference type="PROSITE" id="PS50995"/>
    </source>
</evidence>
<organism evidence="6 7">
    <name type="scientific">Sphingomonas aliaeris</name>
    <dbReference type="NCBI Taxonomy" id="2759526"/>
    <lineage>
        <taxon>Bacteria</taxon>
        <taxon>Pseudomonadati</taxon>
        <taxon>Pseudomonadota</taxon>
        <taxon>Alphaproteobacteria</taxon>
        <taxon>Sphingomonadales</taxon>
        <taxon>Sphingomonadaceae</taxon>
        <taxon>Sphingomonas</taxon>
    </lineage>
</organism>
<keyword evidence="3" id="KW-0804">Transcription</keyword>
<proteinExistence type="predicted"/>
<protein>
    <submittedName>
        <fullName evidence="6">MarR family transcriptional regulator</fullName>
    </submittedName>
</protein>
<name>A0A974NVI3_9SPHN</name>
<dbReference type="SMART" id="SM00347">
    <property type="entry name" value="HTH_MARR"/>
    <property type="match status" value="1"/>
</dbReference>
<dbReference type="PROSITE" id="PS50995">
    <property type="entry name" value="HTH_MARR_2"/>
    <property type="match status" value="1"/>
</dbReference>
<dbReference type="InterPro" id="IPR039422">
    <property type="entry name" value="MarR/SlyA-like"/>
</dbReference>
<evidence type="ECO:0000256" key="3">
    <source>
        <dbReference type="ARBA" id="ARBA00023163"/>
    </source>
</evidence>
<dbReference type="PRINTS" id="PR00598">
    <property type="entry name" value="HTHMARR"/>
</dbReference>
<dbReference type="PROSITE" id="PS01117">
    <property type="entry name" value="HTH_MARR_1"/>
    <property type="match status" value="1"/>
</dbReference>
<evidence type="ECO:0000256" key="4">
    <source>
        <dbReference type="SAM" id="MobiDB-lite"/>
    </source>
</evidence>
<dbReference type="AlphaFoldDB" id="A0A974NVI3"/>
<dbReference type="InterPro" id="IPR023187">
    <property type="entry name" value="Tscrpt_reg_MarR-type_CS"/>
</dbReference>
<dbReference type="Gene3D" id="1.10.10.10">
    <property type="entry name" value="Winged helix-like DNA-binding domain superfamily/Winged helix DNA-binding domain"/>
    <property type="match status" value="1"/>
</dbReference>
<dbReference type="GO" id="GO:0006950">
    <property type="term" value="P:response to stress"/>
    <property type="evidence" value="ECO:0007669"/>
    <property type="project" value="TreeGrafter"/>
</dbReference>
<dbReference type="GO" id="GO:0003700">
    <property type="term" value="F:DNA-binding transcription factor activity"/>
    <property type="evidence" value="ECO:0007669"/>
    <property type="project" value="InterPro"/>
</dbReference>
<gene>
    <name evidence="6" type="ORF">H5J25_02395</name>
</gene>
<sequence length="197" mass="22160">MARQSSERANMDTKVTLSVEDGEAEPVRRPSAKQFRFGYLIHDVSRLRRIIMDDIMRPYGITRSQWAMLSALSRSGNMGMTQVDLARLLEIGKVTAGGLLERMETTGHIERRADSSDGRARRVFITEQGYETIRLMIAVASKANKRIMRGVSAEEAKIAEKVMFKIKLNLKDIHEEAALNGKTEEFGSLLKSAEDDL</sequence>
<dbReference type="Proteomes" id="UP000595894">
    <property type="component" value="Chromosome"/>
</dbReference>
<dbReference type="Pfam" id="PF12802">
    <property type="entry name" value="MarR_2"/>
    <property type="match status" value="1"/>
</dbReference>
<dbReference type="KEGG" id="sari:H5J25_02395"/>
<accession>A0A974NVI3</accession>
<dbReference type="InterPro" id="IPR036390">
    <property type="entry name" value="WH_DNA-bd_sf"/>
</dbReference>
<evidence type="ECO:0000256" key="2">
    <source>
        <dbReference type="ARBA" id="ARBA00023125"/>
    </source>
</evidence>
<keyword evidence="2" id="KW-0238">DNA-binding</keyword>
<keyword evidence="7" id="KW-1185">Reference proteome</keyword>